<reference evidence="3 4" key="1">
    <citation type="submission" date="2016-10" db="EMBL/GenBank/DDBJ databases">
        <authorList>
            <person name="de Groot N.N."/>
        </authorList>
    </citation>
    <scope>NUCLEOTIDE SEQUENCE [LARGE SCALE GENOMIC DNA]</scope>
    <source>
        <strain evidence="3 4">DSM 1283</strain>
    </source>
</reference>
<dbReference type="Pfam" id="PF17425">
    <property type="entry name" value="Arylsulfotran_N"/>
    <property type="match status" value="1"/>
</dbReference>
<dbReference type="PROSITE" id="PS51257">
    <property type="entry name" value="PROKAR_LIPOPROTEIN"/>
    <property type="match status" value="1"/>
</dbReference>
<feature type="domain" description="Arylsulfotransferase N-terminal" evidence="2">
    <location>
        <begin position="231"/>
        <end position="310"/>
    </location>
</feature>
<accession>A0A1I5G2G4</accession>
<keyword evidence="1" id="KW-0732">Signal</keyword>
<dbReference type="SUPFAM" id="SSF75011">
    <property type="entry name" value="3-carboxy-cis,cis-mucoante lactonizing enzyme"/>
    <property type="match status" value="1"/>
</dbReference>
<gene>
    <name evidence="3" type="ORF">SAMN04489757_11717</name>
</gene>
<dbReference type="Gene3D" id="2.60.40.3100">
    <property type="entry name" value="Arylsulphate sulphotransferase monomer, N-terminal domain"/>
    <property type="match status" value="1"/>
</dbReference>
<dbReference type="InterPro" id="IPR053143">
    <property type="entry name" value="Arylsulfate_ST"/>
</dbReference>
<sequence>MRKRFITFIVMLFMMMIFTGCSKDKPNNIIVTPPLLNKDNKEKEKEKVPEKKTVEAAGWKMDVLNYKIATSLHDIKKDLGIKKIDKDMAQAEAKEGYELVLVQLSMEKIDSMEQIQWDKFYLTDDSGNTYTRIEDSFLSDLGVARMTGMDLNFGIKKGWIMFEIKEGYNQLRLNYKFKKARMDCIIFGEGTVEETSNTLLPTESDYLKDQNYIDDALLDEAKKSYSLDNPLIVVNPYGNSPLTAIAIFKTEEETSVKLTVKGKKPQDDITTVFDKETTHILPVYGLYPGDTTTLVFLLDDGSEKTVSVKTDSIKADLDTGVVKILDSKYYNYSKLTFVSSESREDGYGIAAYDSAGDIRYILKGYSDIFKRLKNGNIMVASSRLLKAPNHYTGLIEIDLCGKVYNDYIIPGGYVNDFMELKNGNLLAIGNSIDLKTLSDHIYEIDRTTGEIIYDLDIKNLLEPIMGKNMDVTQEDWFQCNGLWYDRKNDTILLSGGNVNSIIAVNKTDKTLKWIMGDPGIWENADPSLFFTPSEEEFQWIYAPHQISMLYNGDILVFDNGVGRPAFDEEGKDIGVLTGEQVYSRAVIYRINLADMTIRQIWDYGKERGQEWYSSFHGGAEFQDRRNYLLTSGGNLFDPKKETYDLTKEDITGSEKTAYITQIKNDEIIFELKLNHLINRSSRMAIYSRKKNFDPSIEGKYLGDLGITTTVPFENLDTNAGISTNYKINVVQNPDRIVIVGTWPFVAEDATLILRRSDGNIQAYSIPELMIEKKESDTVNFKMWFSPKGLEEASYDIYIRNNGVIYNSGYKIEL</sequence>
<dbReference type="PANTHER" id="PTHR35340">
    <property type="entry name" value="PQQ ENZYME REPEAT PROTEIN-RELATED"/>
    <property type="match status" value="1"/>
</dbReference>
<dbReference type="Pfam" id="PF05935">
    <property type="entry name" value="Arylsulfotrans"/>
    <property type="match status" value="1"/>
</dbReference>
<dbReference type="InterPro" id="IPR038477">
    <property type="entry name" value="ASST_N_sf"/>
</dbReference>
<evidence type="ECO:0000313" key="4">
    <source>
        <dbReference type="Proteomes" id="UP000198806"/>
    </source>
</evidence>
<dbReference type="Proteomes" id="UP000198806">
    <property type="component" value="Unassembled WGS sequence"/>
</dbReference>
<dbReference type="EMBL" id="FOWD01000017">
    <property type="protein sequence ID" value="SFO30136.1"/>
    <property type="molecule type" value="Genomic_DNA"/>
</dbReference>
<dbReference type="AlphaFoldDB" id="A0A1I5G2G4"/>
<dbReference type="GO" id="GO:0004062">
    <property type="term" value="F:aryl sulfotransferase activity"/>
    <property type="evidence" value="ECO:0007669"/>
    <property type="project" value="InterPro"/>
</dbReference>
<dbReference type="STRING" id="1527.SAMN04489757_11717"/>
<feature type="signal peptide" evidence="1">
    <location>
        <begin position="1"/>
        <end position="22"/>
    </location>
</feature>
<protein>
    <submittedName>
        <fullName evidence="3">Arylsulfotransferase (ASST)</fullName>
    </submittedName>
</protein>
<keyword evidence="4" id="KW-1185">Reference proteome</keyword>
<organism evidence="3 4">
    <name type="scientific">Anaerocolumna aminovalerica</name>
    <dbReference type="NCBI Taxonomy" id="1527"/>
    <lineage>
        <taxon>Bacteria</taxon>
        <taxon>Bacillati</taxon>
        <taxon>Bacillota</taxon>
        <taxon>Clostridia</taxon>
        <taxon>Lachnospirales</taxon>
        <taxon>Lachnospiraceae</taxon>
        <taxon>Anaerocolumna</taxon>
    </lineage>
</organism>
<name>A0A1I5G2G4_9FIRM</name>
<evidence type="ECO:0000313" key="3">
    <source>
        <dbReference type="EMBL" id="SFO30136.1"/>
    </source>
</evidence>
<dbReference type="PANTHER" id="PTHR35340:SF10">
    <property type="entry name" value="CYTOPLASMIC PROTEIN"/>
    <property type="match status" value="1"/>
</dbReference>
<keyword evidence="3" id="KW-0808">Transferase</keyword>
<evidence type="ECO:0000259" key="2">
    <source>
        <dbReference type="Pfam" id="PF17425"/>
    </source>
</evidence>
<dbReference type="RefSeq" id="WP_170847964.1">
    <property type="nucleotide sequence ID" value="NZ_BAABFM010000001.1"/>
</dbReference>
<dbReference type="InterPro" id="IPR010262">
    <property type="entry name" value="Arylsulfotransferase_bact"/>
</dbReference>
<feature type="chain" id="PRO_5011601515" evidence="1">
    <location>
        <begin position="23"/>
        <end position="813"/>
    </location>
</feature>
<proteinExistence type="predicted"/>
<dbReference type="InterPro" id="IPR035391">
    <property type="entry name" value="Arylsulfotran_N"/>
</dbReference>
<evidence type="ECO:0000256" key="1">
    <source>
        <dbReference type="SAM" id="SignalP"/>
    </source>
</evidence>